<reference evidence="1 2" key="1">
    <citation type="journal article" date="2018" name="Nat. Genet.">
        <title>The Rosa genome provides new insights in the design of modern roses.</title>
        <authorList>
            <person name="Bendahmane M."/>
        </authorList>
    </citation>
    <scope>NUCLEOTIDE SEQUENCE [LARGE SCALE GENOMIC DNA]</scope>
    <source>
        <strain evidence="2">cv. Old Blush</strain>
    </source>
</reference>
<organism evidence="1 2">
    <name type="scientific">Rosa chinensis</name>
    <name type="common">China rose</name>
    <dbReference type="NCBI Taxonomy" id="74649"/>
    <lineage>
        <taxon>Eukaryota</taxon>
        <taxon>Viridiplantae</taxon>
        <taxon>Streptophyta</taxon>
        <taxon>Embryophyta</taxon>
        <taxon>Tracheophyta</taxon>
        <taxon>Spermatophyta</taxon>
        <taxon>Magnoliopsida</taxon>
        <taxon>eudicotyledons</taxon>
        <taxon>Gunneridae</taxon>
        <taxon>Pentapetalae</taxon>
        <taxon>rosids</taxon>
        <taxon>fabids</taxon>
        <taxon>Rosales</taxon>
        <taxon>Rosaceae</taxon>
        <taxon>Rosoideae</taxon>
        <taxon>Rosoideae incertae sedis</taxon>
        <taxon>Rosa</taxon>
    </lineage>
</organism>
<sequence length="79" mass="8468">MPDGDVRLAARSGSVVSRSNRKALIRFGLLRSDPRMRMGMGMVSRHVEIDGGMEGLTAISRHREDGDTAGGTGRELQAG</sequence>
<keyword evidence="2" id="KW-1185">Reference proteome</keyword>
<comment type="caution">
    <text evidence="1">The sequence shown here is derived from an EMBL/GenBank/DDBJ whole genome shotgun (WGS) entry which is preliminary data.</text>
</comment>
<dbReference type="AlphaFoldDB" id="A0A2P6Q815"/>
<dbReference type="EMBL" id="PDCK01000043">
    <property type="protein sequence ID" value="PRQ30321.1"/>
    <property type="molecule type" value="Genomic_DNA"/>
</dbReference>
<evidence type="ECO:0000313" key="2">
    <source>
        <dbReference type="Proteomes" id="UP000238479"/>
    </source>
</evidence>
<protein>
    <submittedName>
        <fullName evidence="1">Uncharacterized protein</fullName>
    </submittedName>
</protein>
<gene>
    <name evidence="1" type="ORF">RchiOBHm_Chr5g0023321</name>
</gene>
<name>A0A2P6Q815_ROSCH</name>
<accession>A0A2P6Q815</accession>
<dbReference type="Gramene" id="PRQ30321">
    <property type="protein sequence ID" value="PRQ30321"/>
    <property type="gene ID" value="RchiOBHm_Chr5g0023321"/>
</dbReference>
<dbReference type="Proteomes" id="UP000238479">
    <property type="component" value="Chromosome 5"/>
</dbReference>
<evidence type="ECO:0000313" key="1">
    <source>
        <dbReference type="EMBL" id="PRQ30321.1"/>
    </source>
</evidence>
<proteinExistence type="predicted"/>